<protein>
    <submittedName>
        <fullName evidence="1">Uncharacterized protein</fullName>
    </submittedName>
</protein>
<name>A0A0E9P8M4_ANGAN</name>
<accession>A0A0E9P8M4</accession>
<evidence type="ECO:0000313" key="1">
    <source>
        <dbReference type="EMBL" id="JAH00627.1"/>
    </source>
</evidence>
<reference evidence="1" key="1">
    <citation type="submission" date="2014-11" db="EMBL/GenBank/DDBJ databases">
        <authorList>
            <person name="Amaro Gonzalez C."/>
        </authorList>
    </citation>
    <scope>NUCLEOTIDE SEQUENCE</scope>
</reference>
<organism evidence="1">
    <name type="scientific">Anguilla anguilla</name>
    <name type="common">European freshwater eel</name>
    <name type="synonym">Muraena anguilla</name>
    <dbReference type="NCBI Taxonomy" id="7936"/>
    <lineage>
        <taxon>Eukaryota</taxon>
        <taxon>Metazoa</taxon>
        <taxon>Chordata</taxon>
        <taxon>Craniata</taxon>
        <taxon>Vertebrata</taxon>
        <taxon>Euteleostomi</taxon>
        <taxon>Actinopterygii</taxon>
        <taxon>Neopterygii</taxon>
        <taxon>Teleostei</taxon>
        <taxon>Anguilliformes</taxon>
        <taxon>Anguillidae</taxon>
        <taxon>Anguilla</taxon>
    </lineage>
</organism>
<reference evidence="1" key="2">
    <citation type="journal article" date="2015" name="Fish Shellfish Immunol.">
        <title>Early steps in the European eel (Anguilla anguilla)-Vibrio vulnificus interaction in the gills: Role of the RtxA13 toxin.</title>
        <authorList>
            <person name="Callol A."/>
            <person name="Pajuelo D."/>
            <person name="Ebbesson L."/>
            <person name="Teles M."/>
            <person name="MacKenzie S."/>
            <person name="Amaro C."/>
        </authorList>
    </citation>
    <scope>NUCLEOTIDE SEQUENCE</scope>
</reference>
<sequence length="30" mass="3587">MCMCVCVNLKLNFRLTGTYNNWFQSLKCKK</sequence>
<dbReference type="EMBL" id="GBXM01107950">
    <property type="protein sequence ID" value="JAH00627.1"/>
    <property type="molecule type" value="Transcribed_RNA"/>
</dbReference>
<dbReference type="AlphaFoldDB" id="A0A0E9P8M4"/>
<proteinExistence type="predicted"/>